<dbReference type="GO" id="GO:0006284">
    <property type="term" value="P:base-excision repair"/>
    <property type="evidence" value="ECO:0000318"/>
    <property type="project" value="GO_Central"/>
</dbReference>
<evidence type="ECO:0008006" key="4">
    <source>
        <dbReference type="Google" id="ProtNLM"/>
    </source>
</evidence>
<evidence type="ECO:0000313" key="1">
    <source>
        <dbReference type="EMBL" id="ESO08368.1"/>
    </source>
</evidence>
<dbReference type="GO" id="GO:0008311">
    <property type="term" value="F:double-stranded DNA 3'-5' DNA exonuclease activity"/>
    <property type="evidence" value="ECO:0000318"/>
    <property type="project" value="GO_Central"/>
</dbReference>
<dbReference type="OrthoDB" id="418748at2759"/>
<proteinExistence type="predicted"/>
<dbReference type="GO" id="GO:0003906">
    <property type="term" value="F:DNA-(apurinic or apyrimidinic site) endonuclease activity"/>
    <property type="evidence" value="ECO:0000318"/>
    <property type="project" value="GO_Central"/>
</dbReference>
<accession>T1F1J5</accession>
<reference evidence="1 3" key="2">
    <citation type="journal article" date="2013" name="Nature">
        <title>Insights into bilaterian evolution from three spiralian genomes.</title>
        <authorList>
            <person name="Simakov O."/>
            <person name="Marletaz F."/>
            <person name="Cho S.J."/>
            <person name="Edsinger-Gonzales E."/>
            <person name="Havlak P."/>
            <person name="Hellsten U."/>
            <person name="Kuo D.H."/>
            <person name="Larsson T."/>
            <person name="Lv J."/>
            <person name="Arendt D."/>
            <person name="Savage R."/>
            <person name="Osoegawa K."/>
            <person name="de Jong P."/>
            <person name="Grimwood J."/>
            <person name="Chapman J.A."/>
            <person name="Shapiro H."/>
            <person name="Aerts A."/>
            <person name="Otillar R.P."/>
            <person name="Terry A.Y."/>
            <person name="Boore J.L."/>
            <person name="Grigoriev I.V."/>
            <person name="Lindberg D.R."/>
            <person name="Seaver E.C."/>
            <person name="Weisblat D.A."/>
            <person name="Putnam N.H."/>
            <person name="Rokhsar D.S."/>
        </authorList>
    </citation>
    <scope>NUCLEOTIDE SEQUENCE</scope>
</reference>
<dbReference type="CTD" id="20202695"/>
<evidence type="ECO:0000313" key="2">
    <source>
        <dbReference type="EnsemblMetazoa" id="HelroP169185"/>
    </source>
</evidence>
<dbReference type="SUPFAM" id="SSF56219">
    <property type="entry name" value="DNase I-like"/>
    <property type="match status" value="1"/>
</dbReference>
<dbReference type="EMBL" id="KB096080">
    <property type="protein sequence ID" value="ESO08368.1"/>
    <property type="molecule type" value="Genomic_DNA"/>
</dbReference>
<dbReference type="KEGG" id="hro:HELRODRAFT_169185"/>
<dbReference type="EnsemblMetazoa" id="HelroT169185">
    <property type="protein sequence ID" value="HelroP169185"/>
    <property type="gene ID" value="HelroG169185"/>
</dbReference>
<dbReference type="AlphaFoldDB" id="T1F1J5"/>
<dbReference type="GeneID" id="20202695"/>
<reference evidence="2" key="3">
    <citation type="submission" date="2015-06" db="UniProtKB">
        <authorList>
            <consortium name="EnsemblMetazoa"/>
        </authorList>
    </citation>
    <scope>IDENTIFICATION</scope>
</reference>
<dbReference type="HOGENOM" id="CLU_1564552_0_0_1"/>
<dbReference type="Gene3D" id="3.60.10.10">
    <property type="entry name" value="Endonuclease/exonuclease/phosphatase"/>
    <property type="match status" value="1"/>
</dbReference>
<reference evidence="3" key="1">
    <citation type="submission" date="2012-12" db="EMBL/GenBank/DDBJ databases">
        <authorList>
            <person name="Hellsten U."/>
            <person name="Grimwood J."/>
            <person name="Chapman J.A."/>
            <person name="Shapiro H."/>
            <person name="Aerts A."/>
            <person name="Otillar R.P."/>
            <person name="Terry A.Y."/>
            <person name="Boore J.L."/>
            <person name="Simakov O."/>
            <person name="Marletaz F."/>
            <person name="Cho S.-J."/>
            <person name="Edsinger-Gonzales E."/>
            <person name="Havlak P."/>
            <person name="Kuo D.-H."/>
            <person name="Larsson T."/>
            <person name="Lv J."/>
            <person name="Arendt D."/>
            <person name="Savage R."/>
            <person name="Osoegawa K."/>
            <person name="de Jong P."/>
            <person name="Lindberg D.R."/>
            <person name="Seaver E.C."/>
            <person name="Weisblat D.A."/>
            <person name="Putnam N.H."/>
            <person name="Grigoriev I.V."/>
            <person name="Rokhsar D.S."/>
        </authorList>
    </citation>
    <scope>NUCLEOTIDE SEQUENCE</scope>
</reference>
<evidence type="ECO:0000313" key="3">
    <source>
        <dbReference type="Proteomes" id="UP000015101"/>
    </source>
</evidence>
<dbReference type="GO" id="GO:0005634">
    <property type="term" value="C:nucleus"/>
    <property type="evidence" value="ECO:0000318"/>
    <property type="project" value="GO_Central"/>
</dbReference>
<dbReference type="InterPro" id="IPR036691">
    <property type="entry name" value="Endo/exonu/phosph_ase_sf"/>
</dbReference>
<name>T1F1J5_HELRO</name>
<dbReference type="InParanoid" id="T1F1J5"/>
<keyword evidence="3" id="KW-1185">Reference proteome</keyword>
<protein>
    <recommendedName>
        <fullName evidence="4">Endonuclease/exonuclease/phosphatase domain-containing protein</fullName>
    </recommendedName>
</protein>
<dbReference type="EMBL" id="AMQM01003214">
    <property type="status" value="NOT_ANNOTATED_CDS"/>
    <property type="molecule type" value="Genomic_DNA"/>
</dbReference>
<gene>
    <name evidence="2" type="primary">20202695</name>
    <name evidence="1" type="ORF">HELRODRAFT_169185</name>
</gene>
<dbReference type="Proteomes" id="UP000015101">
    <property type="component" value="Unassembled WGS sequence"/>
</dbReference>
<dbReference type="GO" id="GO:0008081">
    <property type="term" value="F:phosphoric diester hydrolase activity"/>
    <property type="evidence" value="ECO:0000318"/>
    <property type="project" value="GO_Central"/>
</dbReference>
<dbReference type="RefSeq" id="XP_009013298.1">
    <property type="nucleotide sequence ID" value="XM_009015050.1"/>
</dbReference>
<organism evidence="2 3">
    <name type="scientific">Helobdella robusta</name>
    <name type="common">Californian leech</name>
    <dbReference type="NCBI Taxonomy" id="6412"/>
    <lineage>
        <taxon>Eukaryota</taxon>
        <taxon>Metazoa</taxon>
        <taxon>Spiralia</taxon>
        <taxon>Lophotrochozoa</taxon>
        <taxon>Annelida</taxon>
        <taxon>Clitellata</taxon>
        <taxon>Hirudinea</taxon>
        <taxon>Rhynchobdellida</taxon>
        <taxon>Glossiphoniidae</taxon>
        <taxon>Helobdella</taxon>
    </lineage>
</organism>
<sequence>MEIAEMLERRRIDICCLQEMCVCLVNSNKEKYKLFWNGQKTAKNGVGIFVREPLAQEAISMATLERKQTVLTTYMAVLAMENRMKMATASLSLLKVTAVCSSIENLESTASITGVGNIEIIEVRVRGYNNGAGSYDVKKLQLYVLKTPSLQIDYYELASSGGLEQPFLCGF</sequence>